<dbReference type="AlphaFoldDB" id="A0ABD5ZDQ5"/>
<accession>A0ABD5ZDQ5</accession>
<evidence type="ECO:0000313" key="1">
    <source>
        <dbReference type="EMBL" id="MFC7203422.1"/>
    </source>
</evidence>
<name>A0ABD5ZDQ5_9EURY</name>
<dbReference type="Proteomes" id="UP001596481">
    <property type="component" value="Unassembled WGS sequence"/>
</dbReference>
<organism evidence="1 2">
    <name type="scientific">Haloferax namakaokahaiae</name>
    <dbReference type="NCBI Taxonomy" id="1748331"/>
    <lineage>
        <taxon>Archaea</taxon>
        <taxon>Methanobacteriati</taxon>
        <taxon>Methanobacteriota</taxon>
        <taxon>Stenosarchaea group</taxon>
        <taxon>Halobacteria</taxon>
        <taxon>Halobacteriales</taxon>
        <taxon>Haloferacaceae</taxon>
        <taxon>Haloferax</taxon>
    </lineage>
</organism>
<comment type="caution">
    <text evidence="1">The sequence shown here is derived from an EMBL/GenBank/DDBJ whole genome shotgun (WGS) entry which is preliminary data.</text>
</comment>
<evidence type="ECO:0000313" key="2">
    <source>
        <dbReference type="Proteomes" id="UP001596481"/>
    </source>
</evidence>
<dbReference type="EMBL" id="JBHTAA010000005">
    <property type="protein sequence ID" value="MFC7203422.1"/>
    <property type="molecule type" value="Genomic_DNA"/>
</dbReference>
<sequence>MTEHLPGLNISSPSPRATDAAKTLLRGFHFQDRREDCLKARQFDAAQQAATRAIDLMGQSYQLEFPSVPDTKAYEAGELFMRALFLQDEIENWADFSSCPEADLPTEAFVTADTGIAVRSIDADPRWDDVRNLLVEVCRRLEMDEEFATLQTRFWWYHGQKRTDWQTIAFRAHCIKIRRMVPRADDRTVANLARYFVAGVETHDEWNRADVDHDISMALDVVSRYYEQIFDLI</sequence>
<protein>
    <submittedName>
        <fullName evidence="1">Uncharacterized protein</fullName>
    </submittedName>
</protein>
<gene>
    <name evidence="1" type="ORF">ACFQJC_07855</name>
</gene>
<dbReference type="RefSeq" id="WP_390222764.1">
    <property type="nucleotide sequence ID" value="NZ_JBHTAA010000005.1"/>
</dbReference>
<reference evidence="1 2" key="1">
    <citation type="journal article" date="2019" name="Int. J. Syst. Evol. Microbiol.">
        <title>The Global Catalogue of Microorganisms (GCM) 10K type strain sequencing project: providing services to taxonomists for standard genome sequencing and annotation.</title>
        <authorList>
            <consortium name="The Broad Institute Genomics Platform"/>
            <consortium name="The Broad Institute Genome Sequencing Center for Infectious Disease"/>
            <person name="Wu L."/>
            <person name="Ma J."/>
        </authorList>
    </citation>
    <scope>NUCLEOTIDE SEQUENCE [LARGE SCALE GENOMIC DNA]</scope>
    <source>
        <strain evidence="1 2">DSM 29988</strain>
    </source>
</reference>
<keyword evidence="2" id="KW-1185">Reference proteome</keyword>
<proteinExistence type="predicted"/>